<evidence type="ECO:0000313" key="4">
    <source>
        <dbReference type="Proteomes" id="UP000594262"/>
    </source>
</evidence>
<protein>
    <recommendedName>
        <fullName evidence="5">Cnidarian restricted protein</fullName>
    </recommendedName>
</protein>
<dbReference type="AlphaFoldDB" id="A0A7M5X0W8"/>
<evidence type="ECO:0000256" key="2">
    <source>
        <dbReference type="SAM" id="SignalP"/>
    </source>
</evidence>
<evidence type="ECO:0008006" key="5">
    <source>
        <dbReference type="Google" id="ProtNLM"/>
    </source>
</evidence>
<sequence>MGTKILSLVLFLVITNNVAVDVDGHISIDDGTKKIFSNSSFWDAFKNNVDVNAGRRTFEDSRKLLIQWQQEAMEQLPIAEDFYNRKIKKANKKENCFTYTTEEDNRKITNTIKCLSYEVSAGDKVTLGYLCQMLVHYFDLDIFETEAGKDEPTRLALQVKFIIGGYPFEFILTSAPHGGRQIFARFTKKEFDPEKQHSYPRLIKVLDKEENDQMVVADTILRVLGTNLGGKDDVWGSMDDESKEAAMELIILSQIVEGATPRKQDVQLFLSRREERDNLLQLLANKKTKLSEMHAILKDIEKKYSDAGELIASIMVTNGKVMDLQLEKMPELKGLLENKQYLKVSRLVRTFLNDFLLELKRKTGEKEATVNRIEKLFETAATLFKDTEDTIEGGKKLVYETVKSSGLVSMKDFNDILQGLKVSGKTSKGKSKGSSKEASNEASSSSMASSSSQKWTPPDPNSDEVKKLIQLKTKYIAIIDKLSQKIITSLKVASDRIPGRLGGAGKWVVKLLEMIKKGEIKNKPFETVFNAKNGWFILARGGLSAVTIIKQILYGDQKEELKGLDQSK</sequence>
<proteinExistence type="predicted"/>
<organism evidence="3 4">
    <name type="scientific">Clytia hemisphaerica</name>
    <dbReference type="NCBI Taxonomy" id="252671"/>
    <lineage>
        <taxon>Eukaryota</taxon>
        <taxon>Metazoa</taxon>
        <taxon>Cnidaria</taxon>
        <taxon>Hydrozoa</taxon>
        <taxon>Hydroidolina</taxon>
        <taxon>Leptothecata</taxon>
        <taxon>Obeliida</taxon>
        <taxon>Clytiidae</taxon>
        <taxon>Clytia</taxon>
    </lineage>
</organism>
<reference evidence="3" key="1">
    <citation type="submission" date="2021-01" db="UniProtKB">
        <authorList>
            <consortium name="EnsemblMetazoa"/>
        </authorList>
    </citation>
    <scope>IDENTIFICATION</scope>
</reference>
<feature type="region of interest" description="Disordered" evidence="1">
    <location>
        <begin position="423"/>
        <end position="462"/>
    </location>
</feature>
<dbReference type="EnsemblMetazoa" id="CLYHEMT016040.1">
    <property type="protein sequence ID" value="CLYHEMP016040.1"/>
    <property type="gene ID" value="CLYHEMG016040"/>
</dbReference>
<evidence type="ECO:0000256" key="1">
    <source>
        <dbReference type="SAM" id="MobiDB-lite"/>
    </source>
</evidence>
<keyword evidence="2" id="KW-0732">Signal</keyword>
<feature type="chain" id="PRO_5029861475" description="Cnidarian restricted protein" evidence="2">
    <location>
        <begin position="20"/>
        <end position="568"/>
    </location>
</feature>
<accession>A0A7M5X0W8</accession>
<evidence type="ECO:0000313" key="3">
    <source>
        <dbReference type="EnsemblMetazoa" id="CLYHEMP016040.1"/>
    </source>
</evidence>
<keyword evidence="4" id="KW-1185">Reference proteome</keyword>
<name>A0A7M5X0W8_9CNID</name>
<dbReference type="Proteomes" id="UP000594262">
    <property type="component" value="Unplaced"/>
</dbReference>
<feature type="signal peptide" evidence="2">
    <location>
        <begin position="1"/>
        <end position="19"/>
    </location>
</feature>
<feature type="compositionally biased region" description="Low complexity" evidence="1">
    <location>
        <begin position="440"/>
        <end position="452"/>
    </location>
</feature>